<dbReference type="PANTHER" id="PTHR43649">
    <property type="entry name" value="ARABINOSE-BINDING PROTEIN-RELATED"/>
    <property type="match status" value="1"/>
</dbReference>
<dbReference type="InterPro" id="IPR050490">
    <property type="entry name" value="Bact_solute-bd_prot1"/>
</dbReference>
<dbReference type="SUPFAM" id="SSF53850">
    <property type="entry name" value="Periplasmic binding protein-like II"/>
    <property type="match status" value="1"/>
</dbReference>
<gene>
    <name evidence="5" type="ORF">C1I98_23855</name>
</gene>
<keyword evidence="6" id="KW-1185">Reference proteome</keyword>
<protein>
    <submittedName>
        <fullName evidence="5">ABC transporter substrate-binding protein</fullName>
    </submittedName>
</protein>
<dbReference type="EMBL" id="POUA01000209">
    <property type="protein sequence ID" value="PZG38948.1"/>
    <property type="molecule type" value="Genomic_DNA"/>
</dbReference>
<dbReference type="Proteomes" id="UP000248544">
    <property type="component" value="Unassembled WGS sequence"/>
</dbReference>
<evidence type="ECO:0000313" key="5">
    <source>
        <dbReference type="EMBL" id="PZG38948.1"/>
    </source>
</evidence>
<comment type="similarity">
    <text evidence="1">Belongs to the bacterial solute-binding protein 1 family.</text>
</comment>
<evidence type="ECO:0000256" key="4">
    <source>
        <dbReference type="SAM" id="MobiDB-lite"/>
    </source>
</evidence>
<evidence type="ECO:0000256" key="2">
    <source>
        <dbReference type="ARBA" id="ARBA00022448"/>
    </source>
</evidence>
<dbReference type="InterPro" id="IPR006059">
    <property type="entry name" value="SBP"/>
</dbReference>
<keyword evidence="3" id="KW-0732">Signal</keyword>
<proteinExistence type="inferred from homology"/>
<dbReference type="Gene3D" id="3.40.190.10">
    <property type="entry name" value="Periplasmic binding protein-like II"/>
    <property type="match status" value="2"/>
</dbReference>
<evidence type="ECO:0000256" key="1">
    <source>
        <dbReference type="ARBA" id="ARBA00008520"/>
    </source>
</evidence>
<evidence type="ECO:0000313" key="6">
    <source>
        <dbReference type="Proteomes" id="UP000248544"/>
    </source>
</evidence>
<sequence length="410" mass="44668">MLPAGCAGLGDDGGPTAAAPRDDKITLVVGREGSDYLKTLLARWNERNPAKQARLLTLPEAADEQRAQLVANLQAKSDAYDVLALDVVLTAEFAEAGWIIPLDETQFPLDRFLPPVVQTARYKQKLWAVPYSSNAGLLYYRKDILKKEGLAPPKTWAELRDQANALTARHDIGGYAGQFLAYEGLTVNFAEALQSAGGRDILSPDGARVTLDVERAGQGIDFLRQGLREGWIPREALSYKEEESRVAFQEGRLLFARNWPHAYGSAAASEINGRFAVTGLPGRDGPGVSSLGGHNLAISAYSARQGPALELIKYLTRLDTQRLVLTEGSFPPVWEELYDDPDLIHEFPYLPVLKKAIRTARLRPTTPDYDQVSLTIANAVSRALATPSEGDGGDIAASMRTELAEIIQTG</sequence>
<organism evidence="5 6">
    <name type="scientific">Spongiactinospora gelatinilytica</name>
    <dbReference type="NCBI Taxonomy" id="2666298"/>
    <lineage>
        <taxon>Bacteria</taxon>
        <taxon>Bacillati</taxon>
        <taxon>Actinomycetota</taxon>
        <taxon>Actinomycetes</taxon>
        <taxon>Streptosporangiales</taxon>
        <taxon>Streptosporangiaceae</taxon>
        <taxon>Spongiactinospora</taxon>
    </lineage>
</organism>
<keyword evidence="2" id="KW-0813">Transport</keyword>
<name>A0A2W2GP00_9ACTN</name>
<reference evidence="5 6" key="1">
    <citation type="submission" date="2018-01" db="EMBL/GenBank/DDBJ databases">
        <title>Draft genome sequence of Sphaerisporangium sp. 7K107.</title>
        <authorList>
            <person name="Sahin N."/>
            <person name="Saygin H."/>
            <person name="Ay H."/>
        </authorList>
    </citation>
    <scope>NUCLEOTIDE SEQUENCE [LARGE SCALE GENOMIC DNA]</scope>
    <source>
        <strain evidence="5 6">7K107</strain>
    </source>
</reference>
<accession>A0A2W2GP00</accession>
<evidence type="ECO:0000256" key="3">
    <source>
        <dbReference type="ARBA" id="ARBA00022729"/>
    </source>
</evidence>
<comment type="caution">
    <text evidence="5">The sequence shown here is derived from an EMBL/GenBank/DDBJ whole genome shotgun (WGS) entry which is preliminary data.</text>
</comment>
<dbReference type="PANTHER" id="PTHR43649:SF34">
    <property type="entry name" value="ABC TRANSPORTER PERIPLASMIC-BINDING PROTEIN YCJN-RELATED"/>
    <property type="match status" value="1"/>
</dbReference>
<dbReference type="Pfam" id="PF01547">
    <property type="entry name" value="SBP_bac_1"/>
    <property type="match status" value="1"/>
</dbReference>
<dbReference type="CDD" id="cd14750">
    <property type="entry name" value="PBP2_TMBP"/>
    <property type="match status" value="1"/>
</dbReference>
<dbReference type="AlphaFoldDB" id="A0A2W2GP00"/>
<feature type="region of interest" description="Disordered" evidence="4">
    <location>
        <begin position="1"/>
        <end position="20"/>
    </location>
</feature>